<dbReference type="AlphaFoldDB" id="A0A2H3JYN1"/>
<dbReference type="EMBL" id="KB468157">
    <property type="protein sequence ID" value="PCH44019.1"/>
    <property type="molecule type" value="Genomic_DNA"/>
</dbReference>
<name>A0A2H3JYN1_WOLCO</name>
<reference evidence="1 2" key="1">
    <citation type="journal article" date="2012" name="Science">
        <title>The Paleozoic origin of enzymatic lignin decomposition reconstructed from 31 fungal genomes.</title>
        <authorList>
            <person name="Floudas D."/>
            <person name="Binder M."/>
            <person name="Riley R."/>
            <person name="Barry K."/>
            <person name="Blanchette R.A."/>
            <person name="Henrissat B."/>
            <person name="Martinez A.T."/>
            <person name="Otillar R."/>
            <person name="Spatafora J.W."/>
            <person name="Yadav J.S."/>
            <person name="Aerts A."/>
            <person name="Benoit I."/>
            <person name="Boyd A."/>
            <person name="Carlson A."/>
            <person name="Copeland A."/>
            <person name="Coutinho P.M."/>
            <person name="de Vries R.P."/>
            <person name="Ferreira P."/>
            <person name="Findley K."/>
            <person name="Foster B."/>
            <person name="Gaskell J."/>
            <person name="Glotzer D."/>
            <person name="Gorecki P."/>
            <person name="Heitman J."/>
            <person name="Hesse C."/>
            <person name="Hori C."/>
            <person name="Igarashi K."/>
            <person name="Jurgens J.A."/>
            <person name="Kallen N."/>
            <person name="Kersten P."/>
            <person name="Kohler A."/>
            <person name="Kuees U."/>
            <person name="Kumar T.K.A."/>
            <person name="Kuo A."/>
            <person name="LaButti K."/>
            <person name="Larrondo L.F."/>
            <person name="Lindquist E."/>
            <person name="Ling A."/>
            <person name="Lombard V."/>
            <person name="Lucas S."/>
            <person name="Lundell T."/>
            <person name="Martin R."/>
            <person name="McLaughlin D.J."/>
            <person name="Morgenstern I."/>
            <person name="Morin E."/>
            <person name="Murat C."/>
            <person name="Nagy L.G."/>
            <person name="Nolan M."/>
            <person name="Ohm R.A."/>
            <person name="Patyshakuliyeva A."/>
            <person name="Rokas A."/>
            <person name="Ruiz-Duenas F.J."/>
            <person name="Sabat G."/>
            <person name="Salamov A."/>
            <person name="Samejima M."/>
            <person name="Schmutz J."/>
            <person name="Slot J.C."/>
            <person name="St John F."/>
            <person name="Stenlid J."/>
            <person name="Sun H."/>
            <person name="Sun S."/>
            <person name="Syed K."/>
            <person name="Tsang A."/>
            <person name="Wiebenga A."/>
            <person name="Young D."/>
            <person name="Pisabarro A."/>
            <person name="Eastwood D.C."/>
            <person name="Martin F."/>
            <person name="Cullen D."/>
            <person name="Grigoriev I.V."/>
            <person name="Hibbett D.S."/>
        </authorList>
    </citation>
    <scope>NUCLEOTIDE SEQUENCE [LARGE SCALE GENOMIC DNA]</scope>
    <source>
        <strain evidence="1 2">MD-104</strain>
    </source>
</reference>
<evidence type="ECO:0000313" key="2">
    <source>
        <dbReference type="Proteomes" id="UP000218811"/>
    </source>
</evidence>
<accession>A0A2H3JYN1</accession>
<dbReference type="Proteomes" id="UP000218811">
    <property type="component" value="Unassembled WGS sequence"/>
</dbReference>
<sequence>MDARFSCATCARNRPRTRLWPPSMHPPSILRTAYPATAHRRGHLPARSYHRAAAACSASRWPVGNTPAAPVRVVALPTPRDPRLVATRPPRPRRALARGSSAFGRVAQYTRALGLRRTVCFSRVQRPVSREETANIDDTSAHCRLKSPRSVPTLRTPGAHSAVQCSTCLRHALSPSRTPIVVAKHGHAPITDPISPSISRAVPNALTPIAEARSRVRAFANPLSCPDHPPSSRDAASPRALYRTCPTLNCASPPYGACVPPASAAGDTSAGGAPRAQLAAADADAAPSRGSLIGIIAPAACNPVAVRFSSIAVRPSEGRVRGVELAQLRARCLERHAARAGQGRIGGAGAGFEKSL</sequence>
<organism evidence="1 2">
    <name type="scientific">Wolfiporia cocos (strain MD-104)</name>
    <name type="common">Brown rot fungus</name>
    <dbReference type="NCBI Taxonomy" id="742152"/>
    <lineage>
        <taxon>Eukaryota</taxon>
        <taxon>Fungi</taxon>
        <taxon>Dikarya</taxon>
        <taxon>Basidiomycota</taxon>
        <taxon>Agaricomycotina</taxon>
        <taxon>Agaricomycetes</taxon>
        <taxon>Polyporales</taxon>
        <taxon>Phaeolaceae</taxon>
        <taxon>Wolfiporia</taxon>
    </lineage>
</organism>
<protein>
    <submittedName>
        <fullName evidence="1">Uncharacterized protein</fullName>
    </submittedName>
</protein>
<keyword evidence="2" id="KW-1185">Reference proteome</keyword>
<proteinExistence type="predicted"/>
<gene>
    <name evidence="1" type="ORF">WOLCODRAFT_164876</name>
</gene>
<evidence type="ECO:0000313" key="1">
    <source>
        <dbReference type="EMBL" id="PCH44019.1"/>
    </source>
</evidence>